<proteinExistence type="predicted"/>
<keyword evidence="1" id="KW-1133">Transmembrane helix</keyword>
<name>A0A139WJ34_TRICA</name>
<dbReference type="Proteomes" id="UP000007266">
    <property type="component" value="Linkage group 4"/>
</dbReference>
<feature type="transmembrane region" description="Helical" evidence="1">
    <location>
        <begin position="68"/>
        <end position="89"/>
    </location>
</feature>
<reference evidence="2 3" key="1">
    <citation type="journal article" date="2008" name="Nature">
        <title>The genome of the model beetle and pest Tribolium castaneum.</title>
        <authorList>
            <consortium name="Tribolium Genome Sequencing Consortium"/>
            <person name="Richards S."/>
            <person name="Gibbs R.A."/>
            <person name="Weinstock G.M."/>
            <person name="Brown S.J."/>
            <person name="Denell R."/>
            <person name="Beeman R.W."/>
            <person name="Gibbs R."/>
            <person name="Beeman R.W."/>
            <person name="Brown S.J."/>
            <person name="Bucher G."/>
            <person name="Friedrich M."/>
            <person name="Grimmelikhuijzen C.J."/>
            <person name="Klingler M."/>
            <person name="Lorenzen M."/>
            <person name="Richards S."/>
            <person name="Roth S."/>
            <person name="Schroder R."/>
            <person name="Tautz D."/>
            <person name="Zdobnov E.M."/>
            <person name="Muzny D."/>
            <person name="Gibbs R.A."/>
            <person name="Weinstock G.M."/>
            <person name="Attaway T."/>
            <person name="Bell S."/>
            <person name="Buhay C.J."/>
            <person name="Chandrabose M.N."/>
            <person name="Chavez D."/>
            <person name="Clerk-Blankenburg K.P."/>
            <person name="Cree A."/>
            <person name="Dao M."/>
            <person name="Davis C."/>
            <person name="Chacko J."/>
            <person name="Dinh H."/>
            <person name="Dugan-Rocha S."/>
            <person name="Fowler G."/>
            <person name="Garner T.T."/>
            <person name="Garnes J."/>
            <person name="Gnirke A."/>
            <person name="Hawes A."/>
            <person name="Hernandez J."/>
            <person name="Hines S."/>
            <person name="Holder M."/>
            <person name="Hume J."/>
            <person name="Jhangiani S.N."/>
            <person name="Joshi V."/>
            <person name="Khan Z.M."/>
            <person name="Jackson L."/>
            <person name="Kovar C."/>
            <person name="Kowis A."/>
            <person name="Lee S."/>
            <person name="Lewis L.R."/>
            <person name="Margolis J."/>
            <person name="Morgan M."/>
            <person name="Nazareth L.V."/>
            <person name="Nguyen N."/>
            <person name="Okwuonu G."/>
            <person name="Parker D."/>
            <person name="Richards S."/>
            <person name="Ruiz S.J."/>
            <person name="Santibanez J."/>
            <person name="Savard J."/>
            <person name="Scherer S.E."/>
            <person name="Schneider B."/>
            <person name="Sodergren E."/>
            <person name="Tautz D."/>
            <person name="Vattahil S."/>
            <person name="Villasana D."/>
            <person name="White C.S."/>
            <person name="Wright R."/>
            <person name="Park Y."/>
            <person name="Beeman R.W."/>
            <person name="Lord J."/>
            <person name="Oppert B."/>
            <person name="Lorenzen M."/>
            <person name="Brown S."/>
            <person name="Wang L."/>
            <person name="Savard J."/>
            <person name="Tautz D."/>
            <person name="Richards S."/>
            <person name="Weinstock G."/>
            <person name="Gibbs R.A."/>
            <person name="Liu Y."/>
            <person name="Worley K."/>
            <person name="Weinstock G."/>
            <person name="Elsik C.G."/>
            <person name="Reese J.T."/>
            <person name="Elhaik E."/>
            <person name="Landan G."/>
            <person name="Graur D."/>
            <person name="Arensburger P."/>
            <person name="Atkinson P."/>
            <person name="Beeman R.W."/>
            <person name="Beidler J."/>
            <person name="Brown S.J."/>
            <person name="Demuth J.P."/>
            <person name="Drury D.W."/>
            <person name="Du Y.Z."/>
            <person name="Fujiwara H."/>
            <person name="Lorenzen M."/>
            <person name="Maselli V."/>
            <person name="Osanai M."/>
            <person name="Park Y."/>
            <person name="Robertson H.M."/>
            <person name="Tu Z."/>
            <person name="Wang J.J."/>
            <person name="Wang S."/>
            <person name="Richards S."/>
            <person name="Song H."/>
            <person name="Zhang L."/>
            <person name="Sodergren E."/>
            <person name="Werner D."/>
            <person name="Stanke M."/>
            <person name="Morgenstern B."/>
            <person name="Solovyev V."/>
            <person name="Kosarev P."/>
            <person name="Brown G."/>
            <person name="Chen H.C."/>
            <person name="Ermolaeva O."/>
            <person name="Hlavina W."/>
            <person name="Kapustin Y."/>
            <person name="Kiryutin B."/>
            <person name="Kitts P."/>
            <person name="Maglott D."/>
            <person name="Pruitt K."/>
            <person name="Sapojnikov V."/>
            <person name="Souvorov A."/>
            <person name="Mackey A.J."/>
            <person name="Waterhouse R.M."/>
            <person name="Wyder S."/>
            <person name="Zdobnov E.M."/>
            <person name="Zdobnov E.M."/>
            <person name="Wyder S."/>
            <person name="Kriventseva E.V."/>
            <person name="Kadowaki T."/>
            <person name="Bork P."/>
            <person name="Aranda M."/>
            <person name="Bao R."/>
            <person name="Beermann A."/>
            <person name="Berns N."/>
            <person name="Bolognesi R."/>
            <person name="Bonneton F."/>
            <person name="Bopp D."/>
            <person name="Brown S.J."/>
            <person name="Bucher G."/>
            <person name="Butts T."/>
            <person name="Chaumot A."/>
            <person name="Denell R.E."/>
            <person name="Ferrier D.E."/>
            <person name="Friedrich M."/>
            <person name="Gordon C.M."/>
            <person name="Jindra M."/>
            <person name="Klingler M."/>
            <person name="Lan Q."/>
            <person name="Lattorff H.M."/>
            <person name="Laudet V."/>
            <person name="von Levetsow C."/>
            <person name="Liu Z."/>
            <person name="Lutz R."/>
            <person name="Lynch J.A."/>
            <person name="da Fonseca R.N."/>
            <person name="Posnien N."/>
            <person name="Reuter R."/>
            <person name="Roth S."/>
            <person name="Savard J."/>
            <person name="Schinko J.B."/>
            <person name="Schmitt C."/>
            <person name="Schoppmeier M."/>
            <person name="Schroder R."/>
            <person name="Shippy T.D."/>
            <person name="Simonnet F."/>
            <person name="Marques-Souza H."/>
            <person name="Tautz D."/>
            <person name="Tomoyasu Y."/>
            <person name="Trauner J."/>
            <person name="Van der Zee M."/>
            <person name="Vervoort M."/>
            <person name="Wittkopp N."/>
            <person name="Wimmer E.A."/>
            <person name="Yang X."/>
            <person name="Jones A.K."/>
            <person name="Sattelle D.B."/>
            <person name="Ebert P.R."/>
            <person name="Nelson D."/>
            <person name="Scott J.G."/>
            <person name="Beeman R.W."/>
            <person name="Muthukrishnan S."/>
            <person name="Kramer K.J."/>
            <person name="Arakane Y."/>
            <person name="Beeman R.W."/>
            <person name="Zhu Q."/>
            <person name="Hogenkamp D."/>
            <person name="Dixit R."/>
            <person name="Oppert B."/>
            <person name="Jiang H."/>
            <person name="Zou Z."/>
            <person name="Marshall J."/>
            <person name="Elpidina E."/>
            <person name="Vinokurov K."/>
            <person name="Oppert C."/>
            <person name="Zou Z."/>
            <person name="Evans J."/>
            <person name="Lu Z."/>
            <person name="Zhao P."/>
            <person name="Sumathipala N."/>
            <person name="Altincicek B."/>
            <person name="Vilcinskas A."/>
            <person name="Williams M."/>
            <person name="Hultmark D."/>
            <person name="Hetru C."/>
            <person name="Jiang H."/>
            <person name="Grimmelikhuijzen C.J."/>
            <person name="Hauser F."/>
            <person name="Cazzamali G."/>
            <person name="Williamson M."/>
            <person name="Park Y."/>
            <person name="Li B."/>
            <person name="Tanaka Y."/>
            <person name="Predel R."/>
            <person name="Neupert S."/>
            <person name="Schachtner J."/>
            <person name="Verleyen P."/>
            <person name="Raible F."/>
            <person name="Bork P."/>
            <person name="Friedrich M."/>
            <person name="Walden K.K."/>
            <person name="Robertson H.M."/>
            <person name="Angeli S."/>
            <person name="Foret S."/>
            <person name="Bucher G."/>
            <person name="Schuetz S."/>
            <person name="Maleszka R."/>
            <person name="Wimmer E.A."/>
            <person name="Beeman R.W."/>
            <person name="Lorenzen M."/>
            <person name="Tomoyasu Y."/>
            <person name="Miller S.C."/>
            <person name="Grossmann D."/>
            <person name="Bucher G."/>
        </authorList>
    </citation>
    <scope>NUCLEOTIDE SEQUENCE [LARGE SCALE GENOMIC DNA]</scope>
    <source>
        <strain evidence="2 3">Georgia GA2</strain>
    </source>
</reference>
<gene>
    <name evidence="2" type="primary">AUGUSTUS-3.0.2_32842</name>
    <name evidence="2" type="ORF">TcasGA2_TC032842</name>
</gene>
<sequence length="168" mass="19317">MGPPILQENTNPNSAKVHALPRSLDYHSFSPRKKFIFNASVRLILILAMIVVFSAVTISVQPPFGLKLIYLHLIGLFVLQFFTTVYFFYKGWKNGLPVHLCKIWFTIEIVYLVLIIVAMAVLFSTISSPNIWIIILEIKIIFILGVTCYYNVRKLQQLQKSPYEVQPN</sequence>
<organism evidence="2 3">
    <name type="scientific">Tribolium castaneum</name>
    <name type="common">Red flour beetle</name>
    <dbReference type="NCBI Taxonomy" id="7070"/>
    <lineage>
        <taxon>Eukaryota</taxon>
        <taxon>Metazoa</taxon>
        <taxon>Ecdysozoa</taxon>
        <taxon>Arthropoda</taxon>
        <taxon>Hexapoda</taxon>
        <taxon>Insecta</taxon>
        <taxon>Pterygota</taxon>
        <taxon>Neoptera</taxon>
        <taxon>Endopterygota</taxon>
        <taxon>Coleoptera</taxon>
        <taxon>Polyphaga</taxon>
        <taxon>Cucujiformia</taxon>
        <taxon>Tenebrionidae</taxon>
        <taxon>Tenebrionidae incertae sedis</taxon>
        <taxon>Tribolium</taxon>
    </lineage>
</organism>
<feature type="transmembrane region" description="Helical" evidence="1">
    <location>
        <begin position="35"/>
        <end position="56"/>
    </location>
</feature>
<dbReference type="InParanoid" id="A0A139WJ34"/>
<evidence type="ECO:0000313" key="2">
    <source>
        <dbReference type="EMBL" id="KYB28028.1"/>
    </source>
</evidence>
<dbReference type="AlphaFoldDB" id="A0A139WJ34"/>
<evidence type="ECO:0000313" key="3">
    <source>
        <dbReference type="Proteomes" id="UP000007266"/>
    </source>
</evidence>
<keyword evidence="1" id="KW-0812">Transmembrane</keyword>
<protein>
    <submittedName>
        <fullName evidence="2">Uncharacterized protein</fullName>
    </submittedName>
</protein>
<keyword evidence="1" id="KW-0472">Membrane</keyword>
<dbReference type="EMBL" id="KQ971338">
    <property type="protein sequence ID" value="KYB28028.1"/>
    <property type="molecule type" value="Genomic_DNA"/>
</dbReference>
<feature type="transmembrane region" description="Helical" evidence="1">
    <location>
        <begin position="131"/>
        <end position="152"/>
    </location>
</feature>
<reference evidence="2 3" key="2">
    <citation type="journal article" date="2010" name="Nucleic Acids Res.">
        <title>BeetleBase in 2010: revisions to provide comprehensive genomic information for Tribolium castaneum.</title>
        <authorList>
            <person name="Kim H.S."/>
            <person name="Murphy T."/>
            <person name="Xia J."/>
            <person name="Caragea D."/>
            <person name="Park Y."/>
            <person name="Beeman R.W."/>
            <person name="Lorenzen M.D."/>
            <person name="Butcher S."/>
            <person name="Manak J.R."/>
            <person name="Brown S.J."/>
        </authorList>
    </citation>
    <scope>GENOME REANNOTATION</scope>
    <source>
        <strain evidence="2 3">Georgia GA2</strain>
    </source>
</reference>
<keyword evidence="3" id="KW-1185">Reference proteome</keyword>
<evidence type="ECO:0000256" key="1">
    <source>
        <dbReference type="SAM" id="Phobius"/>
    </source>
</evidence>
<accession>A0A139WJ34</accession>
<feature type="transmembrane region" description="Helical" evidence="1">
    <location>
        <begin position="101"/>
        <end position="125"/>
    </location>
</feature>